<evidence type="ECO:0000256" key="2">
    <source>
        <dbReference type="SAM" id="SignalP"/>
    </source>
</evidence>
<dbReference type="EMBL" id="AJ006449">
    <property type="protein sequence ID" value="CAB43496.1"/>
    <property type="molecule type" value="Genomic_DNA"/>
</dbReference>
<dbReference type="InterPro" id="IPR003407">
    <property type="entry name" value="Merozoite_Agen"/>
</dbReference>
<feature type="transmembrane region" description="Helical" evidence="1">
    <location>
        <begin position="261"/>
        <end position="280"/>
    </location>
</feature>
<proteinExistence type="predicted"/>
<organism evidence="3">
    <name type="scientific">Theileria taurotragi</name>
    <name type="common">Cytauxzoon taurotragi</name>
    <dbReference type="NCBI Taxonomy" id="27993"/>
    <lineage>
        <taxon>Eukaryota</taxon>
        <taxon>Sar</taxon>
        <taxon>Alveolata</taxon>
        <taxon>Apicomplexa</taxon>
        <taxon>Aconoidasida</taxon>
        <taxon>Piroplasmida</taxon>
        <taxon>Theileriidae</taxon>
        <taxon>Theileria</taxon>
    </lineage>
</organism>
<keyword evidence="1" id="KW-1133">Transmembrane helix</keyword>
<dbReference type="Pfam" id="PF02488">
    <property type="entry name" value="EMA"/>
    <property type="match status" value="1"/>
</dbReference>
<evidence type="ECO:0000313" key="3">
    <source>
        <dbReference type="EMBL" id="CAB43496.1"/>
    </source>
</evidence>
<feature type="chain" id="PRO_5004336914" evidence="2">
    <location>
        <begin position="23"/>
        <end position="281"/>
    </location>
</feature>
<sequence>MLSRNTLKFLYLSFFVISAVNAAEDSDKKKDKKEDLVVDVLLNSWDNVTVTNPDATTTLLTAKDGHRFKTLKVGDKTLYNVDTSKHDAVKLFKLKHGEEGWLKLLLHEARPVMFKKKGDKEYSEVKFASYYDDVLFKGKSAKELDASKHKEAELFTSTAFGTGQKFTFKKDFKPSKVTFDKKDVGKADKAKYLEVVVFVGSDKKTVVRLDYFYEGDSRLKEVYFELKDDKWVQMEQKDANKALNAMDPTWSLEYKPLVDKFSPLAILASLLIVAASVFYYL</sequence>
<accession>Q9Y031</accession>
<evidence type="ECO:0000256" key="1">
    <source>
        <dbReference type="SAM" id="Phobius"/>
    </source>
</evidence>
<feature type="signal peptide" evidence="2">
    <location>
        <begin position="1"/>
        <end position="22"/>
    </location>
</feature>
<dbReference type="AlphaFoldDB" id="Q9Y031"/>
<keyword evidence="1" id="KW-0812">Transmembrane</keyword>
<protein>
    <submittedName>
        <fullName evidence="3">Ms1-1 protein</fullName>
    </submittedName>
</protein>
<keyword evidence="2" id="KW-0732">Signal</keyword>
<name>Q9Y031_THETA</name>
<gene>
    <name evidence="3" type="primary">ms1-1</name>
</gene>
<keyword evidence="1" id="KW-0472">Membrane</keyword>
<reference evidence="3" key="1">
    <citation type="submission" date="1998-05" db="EMBL/GenBank/DDBJ databases">
        <title>Phylogenetic analysis of Theileria and Babesia equi in relations to the establishement of parasite populations within novel host species and the development of diagnostic tests.</title>
        <authorList>
            <person name="Katzer F."/>
            <person name="McKellar S."/>
            <person name="Kirvar E."/>
            <person name="Shiels B."/>
        </authorList>
    </citation>
    <scope>NUCLEOTIDE SEQUENCE</scope>
    <source>
        <strain evidence="3">Kenya</strain>
    </source>
</reference>